<dbReference type="SUPFAM" id="SSF82693">
    <property type="entry name" value="Multidrug efflux transporter AcrB pore domain, PN1, PN2, PC1 and PC2 subdomains"/>
    <property type="match status" value="2"/>
</dbReference>
<reference evidence="2" key="1">
    <citation type="submission" date="2020-07" db="EMBL/GenBank/DDBJ databases">
        <title>Severe corrosion of carbon steel in oil field produced water can be linked to methanogenic archaea containing a special type of NiFe hydrogenase.</title>
        <authorList>
            <person name="Lahme S."/>
            <person name="Mand J."/>
            <person name="Longwell J."/>
            <person name="Smith R."/>
            <person name="Enning D."/>
        </authorList>
    </citation>
    <scope>NUCLEOTIDE SEQUENCE</scope>
    <source>
        <strain evidence="2">MIC098Bin6</strain>
    </source>
</reference>
<dbReference type="PRINTS" id="PR00702">
    <property type="entry name" value="ACRIFLAVINRP"/>
</dbReference>
<dbReference type="InterPro" id="IPR001036">
    <property type="entry name" value="Acrflvin-R"/>
</dbReference>
<dbReference type="InterPro" id="IPR027463">
    <property type="entry name" value="AcrB_DN_DC_subdom"/>
</dbReference>
<dbReference type="PANTHER" id="PTHR32063">
    <property type="match status" value="1"/>
</dbReference>
<dbReference type="FunFam" id="3.30.70.1430:FF:000001">
    <property type="entry name" value="Efflux pump membrane transporter"/>
    <property type="match status" value="1"/>
</dbReference>
<gene>
    <name evidence="2" type="ORF">H0S81_00415</name>
</gene>
<keyword evidence="1" id="KW-0472">Membrane</keyword>
<proteinExistence type="predicted"/>
<accession>A0A931G7B2</accession>
<dbReference type="Proteomes" id="UP000706172">
    <property type="component" value="Unassembled WGS sequence"/>
</dbReference>
<organism evidence="2 3">
    <name type="scientific">Desulfotignum balticum</name>
    <dbReference type="NCBI Taxonomy" id="115781"/>
    <lineage>
        <taxon>Bacteria</taxon>
        <taxon>Pseudomonadati</taxon>
        <taxon>Thermodesulfobacteriota</taxon>
        <taxon>Desulfobacteria</taxon>
        <taxon>Desulfobacterales</taxon>
        <taxon>Desulfobacteraceae</taxon>
        <taxon>Desulfotignum</taxon>
    </lineage>
</organism>
<dbReference type="Gene3D" id="3.30.2090.10">
    <property type="entry name" value="Multidrug efflux transporter AcrB TolC docking domain, DN and DC subdomains"/>
    <property type="match status" value="1"/>
</dbReference>
<dbReference type="EMBL" id="JACCQK010000014">
    <property type="protein sequence ID" value="MBG0778383.1"/>
    <property type="molecule type" value="Genomic_DNA"/>
</dbReference>
<feature type="non-terminal residue" evidence="2">
    <location>
        <position position="354"/>
    </location>
</feature>
<sequence>MISNVFIHRPRLAGVVSIVITLAGFLALMNIPVAQYPQITPPVIRVSAFYPGANAEVLTKTVAAPLEKEINGVSKMLYMSSTCSDTGNYSMQVTFEVGSDPDINQVNLQNRIQLATPKLPAEVVDQGISVRKRSNDMMAAISFYSPNKTRDLLFLSNYLSSQIKDTLIRINGVSDAMIFGEKEYSLRIWMDSRRMTALGLTSGDIVSAIRTQNVQASLGTVGMEPLEHKQPVQFSLRAKGRLTDVREFEQIIVQTNDRGGLVRLRDVARVELAARSYDTESILNGNPANTLAVYRDSDSNALETMEAVRKELEKLKPGMPDDVAYEIILDTTRYVSAAIDEIIFTLALVTLLVV</sequence>
<evidence type="ECO:0000313" key="3">
    <source>
        <dbReference type="Proteomes" id="UP000706172"/>
    </source>
</evidence>
<dbReference type="GO" id="GO:0042910">
    <property type="term" value="F:xenobiotic transmembrane transporter activity"/>
    <property type="evidence" value="ECO:0007669"/>
    <property type="project" value="TreeGrafter"/>
</dbReference>
<dbReference type="Gene3D" id="3.30.70.1430">
    <property type="entry name" value="Multidrug efflux transporter AcrB pore domain"/>
    <property type="match status" value="1"/>
</dbReference>
<dbReference type="PANTHER" id="PTHR32063:SF76">
    <property type="entry name" value="EFFLUX PUMP MEMBRANE TRANSPORTER"/>
    <property type="match status" value="1"/>
</dbReference>
<name>A0A931G7B2_9BACT</name>
<dbReference type="AlphaFoldDB" id="A0A931G7B2"/>
<dbReference type="Pfam" id="PF00873">
    <property type="entry name" value="ACR_tran"/>
    <property type="match status" value="1"/>
</dbReference>
<dbReference type="SUPFAM" id="SSF82714">
    <property type="entry name" value="Multidrug efflux transporter AcrB TolC docking domain, DN and DC subdomains"/>
    <property type="match status" value="1"/>
</dbReference>
<feature type="transmembrane region" description="Helical" evidence="1">
    <location>
        <begin position="12"/>
        <end position="33"/>
    </location>
</feature>
<dbReference type="Gene3D" id="1.20.1640.10">
    <property type="entry name" value="Multidrug efflux transporter AcrB transmembrane domain"/>
    <property type="match status" value="1"/>
</dbReference>
<dbReference type="Gene3D" id="3.30.70.1320">
    <property type="entry name" value="Multidrug efflux transporter AcrB pore domain like"/>
    <property type="match status" value="1"/>
</dbReference>
<evidence type="ECO:0000313" key="2">
    <source>
        <dbReference type="EMBL" id="MBG0778383.1"/>
    </source>
</evidence>
<keyword evidence="1" id="KW-1133">Transmembrane helix</keyword>
<evidence type="ECO:0000256" key="1">
    <source>
        <dbReference type="SAM" id="Phobius"/>
    </source>
</evidence>
<dbReference type="GO" id="GO:0005886">
    <property type="term" value="C:plasma membrane"/>
    <property type="evidence" value="ECO:0007669"/>
    <property type="project" value="TreeGrafter"/>
</dbReference>
<comment type="caution">
    <text evidence="2">The sequence shown here is derived from an EMBL/GenBank/DDBJ whole genome shotgun (WGS) entry which is preliminary data.</text>
</comment>
<keyword evidence="1" id="KW-0812">Transmembrane</keyword>
<protein>
    <submittedName>
        <fullName evidence="2">Efflux RND transporter permease subunit</fullName>
    </submittedName>
</protein>